<comment type="caution">
    <text evidence="2">The sequence shown here is derived from an EMBL/GenBank/DDBJ whole genome shotgun (WGS) entry which is preliminary data.</text>
</comment>
<evidence type="ECO:0000259" key="1">
    <source>
        <dbReference type="Pfam" id="PF00905"/>
    </source>
</evidence>
<evidence type="ECO:0000313" key="2">
    <source>
        <dbReference type="EMBL" id="HIU33181.1"/>
    </source>
</evidence>
<dbReference type="Proteomes" id="UP000824072">
    <property type="component" value="Unassembled WGS sequence"/>
</dbReference>
<dbReference type="AlphaFoldDB" id="A0A9D1IAP2"/>
<dbReference type="InterPro" id="IPR012338">
    <property type="entry name" value="Beta-lactam/transpept-like"/>
</dbReference>
<feature type="domain" description="Penicillin-binding protein transpeptidase" evidence="1">
    <location>
        <begin position="155"/>
        <end position="458"/>
    </location>
</feature>
<dbReference type="InterPro" id="IPR001460">
    <property type="entry name" value="PCN-bd_Tpept"/>
</dbReference>
<dbReference type="Gene3D" id="3.40.710.10">
    <property type="entry name" value="DD-peptidase/beta-lactamase superfamily"/>
    <property type="match status" value="1"/>
</dbReference>
<protein>
    <submittedName>
        <fullName evidence="2">Penicillin-binding protein 2</fullName>
    </submittedName>
</protein>
<proteinExistence type="predicted"/>
<dbReference type="GO" id="GO:0005886">
    <property type="term" value="C:plasma membrane"/>
    <property type="evidence" value="ECO:0007669"/>
    <property type="project" value="TreeGrafter"/>
</dbReference>
<dbReference type="GO" id="GO:0071555">
    <property type="term" value="P:cell wall organization"/>
    <property type="evidence" value="ECO:0007669"/>
    <property type="project" value="TreeGrafter"/>
</dbReference>
<dbReference type="PANTHER" id="PTHR30627:SF24">
    <property type="entry name" value="PENICILLIN-BINDING PROTEIN 4B"/>
    <property type="match status" value="1"/>
</dbReference>
<name>A0A9D1IAP2_9FIRM</name>
<reference evidence="2" key="1">
    <citation type="submission" date="2020-10" db="EMBL/GenBank/DDBJ databases">
        <authorList>
            <person name="Gilroy R."/>
        </authorList>
    </citation>
    <scope>NUCLEOTIDE SEQUENCE</scope>
    <source>
        <strain evidence="2">ChiHcec3-11533</strain>
    </source>
</reference>
<dbReference type="GO" id="GO:0071972">
    <property type="term" value="F:peptidoglycan L,D-transpeptidase activity"/>
    <property type="evidence" value="ECO:0007669"/>
    <property type="project" value="TreeGrafter"/>
</dbReference>
<dbReference type="InterPro" id="IPR050515">
    <property type="entry name" value="Beta-lactam/transpept"/>
</dbReference>
<dbReference type="SUPFAM" id="SSF56601">
    <property type="entry name" value="beta-lactamase/transpeptidase-like"/>
    <property type="match status" value="1"/>
</dbReference>
<dbReference type="PANTHER" id="PTHR30627">
    <property type="entry name" value="PEPTIDOGLYCAN D,D-TRANSPEPTIDASE"/>
    <property type="match status" value="1"/>
</dbReference>
<evidence type="ECO:0000313" key="3">
    <source>
        <dbReference type="Proteomes" id="UP000824072"/>
    </source>
</evidence>
<dbReference type="Pfam" id="PF00905">
    <property type="entry name" value="Transpeptidase"/>
    <property type="match status" value="1"/>
</dbReference>
<dbReference type="GO" id="GO:0008658">
    <property type="term" value="F:penicillin binding"/>
    <property type="evidence" value="ECO:0007669"/>
    <property type="project" value="InterPro"/>
</dbReference>
<sequence>MKSLRGKMRLVGTLVVCLFLVLGVSYGFTVYSQGSVWASNPYNTRASGTTAHMGDITDRDGITLATTLSDGTRQYLENEQARRALSQTVGDQKGMSGTGVENYYSATLLDISGSLLDKLRAAFSGTERVGSSIQLTVDAQLTTYLSSIFPEGYEGAICVINYKTGEVLAMVSKPDYDPVALLAGEEAQDTAYLNRCLQGLYTPGSTFKIVTLASAIENDPNVLNQKFTCSGSWNYEGGTIVCAGNAVHGTVDLKTAFAKSCNITFGKLAYQLGMERLRNTAELFGLNENFKFDDFMIYNSSFPKSGENLSDLVWSGVGQSQVLVTPMHMAMIAGAVANGGVMVEPKLVERIQNPLGITTHTRSVTTYRQVMSSSTAQTIAQAMYQAVTSGTATRAAISGHTVCGKTGSAEVSDDKSVPTHAWFVGFLAEEEHPYCVAVVVEHGGSGGLVAAPIGQKALQKAIEVVG</sequence>
<accession>A0A9D1IAP2</accession>
<dbReference type="Gene3D" id="3.90.1310.10">
    <property type="entry name" value="Penicillin-binding protein 2a (Domain 2)"/>
    <property type="match status" value="1"/>
</dbReference>
<organism evidence="2 3">
    <name type="scientific">Candidatus Pullichristensenella excrementigallinarum</name>
    <dbReference type="NCBI Taxonomy" id="2840907"/>
    <lineage>
        <taxon>Bacteria</taxon>
        <taxon>Bacillati</taxon>
        <taxon>Bacillota</taxon>
        <taxon>Clostridia</taxon>
        <taxon>Candidatus Pullichristensenella</taxon>
    </lineage>
</organism>
<dbReference type="EMBL" id="DVMU01000030">
    <property type="protein sequence ID" value="HIU33181.1"/>
    <property type="molecule type" value="Genomic_DNA"/>
</dbReference>
<gene>
    <name evidence="2" type="ORF">IAB02_01330</name>
</gene>
<reference evidence="2" key="2">
    <citation type="journal article" date="2021" name="PeerJ">
        <title>Extensive microbial diversity within the chicken gut microbiome revealed by metagenomics and culture.</title>
        <authorList>
            <person name="Gilroy R."/>
            <person name="Ravi A."/>
            <person name="Getino M."/>
            <person name="Pursley I."/>
            <person name="Horton D.L."/>
            <person name="Alikhan N.F."/>
            <person name="Baker D."/>
            <person name="Gharbi K."/>
            <person name="Hall N."/>
            <person name="Watson M."/>
            <person name="Adriaenssens E.M."/>
            <person name="Foster-Nyarko E."/>
            <person name="Jarju S."/>
            <person name="Secka A."/>
            <person name="Antonio M."/>
            <person name="Oren A."/>
            <person name="Chaudhuri R.R."/>
            <person name="La Ragione R."/>
            <person name="Hildebrand F."/>
            <person name="Pallen M.J."/>
        </authorList>
    </citation>
    <scope>NUCLEOTIDE SEQUENCE</scope>
    <source>
        <strain evidence="2">ChiHcec3-11533</strain>
    </source>
</reference>